<feature type="region of interest" description="Disordered" evidence="5">
    <location>
        <begin position="66"/>
        <end position="94"/>
    </location>
</feature>
<dbReference type="Gene3D" id="3.10.20.90">
    <property type="entry name" value="Phosphatidylinositol 3-kinase Catalytic Subunit, Chain A, domain 1"/>
    <property type="match status" value="1"/>
</dbReference>
<dbReference type="InterPro" id="IPR052213">
    <property type="entry name" value="PAR3"/>
</dbReference>
<feature type="compositionally biased region" description="Low complexity" evidence="5">
    <location>
        <begin position="823"/>
        <end position="833"/>
    </location>
</feature>
<keyword evidence="4" id="KW-0131">Cell cycle</keyword>
<dbReference type="PROSITE" id="PS50106">
    <property type="entry name" value="PDZ"/>
    <property type="match status" value="3"/>
</dbReference>
<evidence type="ECO:0000256" key="2">
    <source>
        <dbReference type="ARBA" id="ARBA00022618"/>
    </source>
</evidence>
<dbReference type="Gene3D" id="2.30.42.10">
    <property type="match status" value="3"/>
</dbReference>
<feature type="region of interest" description="Disordered" evidence="5">
    <location>
        <begin position="818"/>
        <end position="917"/>
    </location>
</feature>
<feature type="compositionally biased region" description="Basic and acidic residues" evidence="5">
    <location>
        <begin position="874"/>
        <end position="890"/>
    </location>
</feature>
<feature type="region of interest" description="Disordered" evidence="5">
    <location>
        <begin position="1020"/>
        <end position="1115"/>
    </location>
</feature>
<evidence type="ECO:0000256" key="5">
    <source>
        <dbReference type="SAM" id="MobiDB-lite"/>
    </source>
</evidence>
<feature type="compositionally biased region" description="Low complexity" evidence="5">
    <location>
        <begin position="642"/>
        <end position="652"/>
    </location>
</feature>
<dbReference type="InterPro" id="IPR021922">
    <property type="entry name" value="Par3/HAL_N"/>
</dbReference>
<dbReference type="PANTHER" id="PTHR16484:SF17">
    <property type="entry name" value="BAZOOKA, ISOFORM B"/>
    <property type="match status" value="1"/>
</dbReference>
<feature type="compositionally biased region" description="Basic and acidic residues" evidence="5">
    <location>
        <begin position="351"/>
        <end position="390"/>
    </location>
</feature>
<evidence type="ECO:0000256" key="1">
    <source>
        <dbReference type="ARBA" id="ARBA00005358"/>
    </source>
</evidence>
<comment type="similarity">
    <text evidence="1">Belongs to the PAR3 family.</text>
</comment>
<feature type="compositionally biased region" description="Low complexity" evidence="5">
    <location>
        <begin position="67"/>
        <end position="78"/>
    </location>
</feature>
<dbReference type="FunFam" id="2.30.42.10:FF:000291">
    <property type="entry name" value="Partitioning defective protein 3"/>
    <property type="match status" value="1"/>
</dbReference>
<protein>
    <recommendedName>
        <fullName evidence="6">PDZ domain-containing protein</fullName>
    </recommendedName>
</protein>
<feature type="region of interest" description="Disordered" evidence="5">
    <location>
        <begin position="931"/>
        <end position="961"/>
    </location>
</feature>
<dbReference type="SUPFAM" id="SSF50156">
    <property type="entry name" value="PDZ domain-like"/>
    <property type="match status" value="3"/>
</dbReference>
<dbReference type="InterPro" id="IPR036034">
    <property type="entry name" value="PDZ_sf"/>
</dbReference>
<evidence type="ECO:0000313" key="7">
    <source>
        <dbReference type="EMBL" id="ULT99637.1"/>
    </source>
</evidence>
<reference evidence="7 8" key="1">
    <citation type="submission" date="2022-05" db="EMBL/GenBank/DDBJ databases">
        <title>Chromosome-level reference genomes for two strains of Caenorhabditis briggsae: an improved platform for comparative genomics.</title>
        <authorList>
            <person name="Stevens L."/>
            <person name="Andersen E.C."/>
        </authorList>
    </citation>
    <scope>NUCLEOTIDE SEQUENCE [LARGE SCALE GENOMIC DNA]</scope>
    <source>
        <strain evidence="7">QX1410_ONT</strain>
        <tissue evidence="7">Whole-organism</tissue>
    </source>
</reference>
<dbReference type="GO" id="GO:0051301">
    <property type="term" value="P:cell division"/>
    <property type="evidence" value="ECO:0007669"/>
    <property type="project" value="UniProtKB-KW"/>
</dbReference>
<dbReference type="PANTHER" id="PTHR16484">
    <property type="entry name" value="PARTITIONING DEFECTIVE 3 RELATED"/>
    <property type="match status" value="1"/>
</dbReference>
<dbReference type="SMART" id="SM00228">
    <property type="entry name" value="PDZ"/>
    <property type="match status" value="3"/>
</dbReference>
<sequence>MCNSISASSISRRRHLFLICSESISLFSNFLAISFCSSIDFLQIKKGRKVNRCETKRSALIGGSLMSASSTSSSTACSQEDVADPPRKNSDDVAGESTLKKRMQQYGAVGAYANSTISTLDRSQYQCLPLNGTRRVTVQFGRMKIVVPWKESDQTVGQLAEAALIRYKKAKGLTANERIRVLRLECESDHGVLDMDDVLEEVFDLYNDQILAITDEANGGSTTPTYSQIQKQQHHYAQPLPYSRKIMEGPPTPIASAFGSVTVNHQAPHRSASPYNVGFARGSPPKDRRDSVVEVSGFEKLPQSGLRVSVSTPTGKSLNEPILRSSLRTETSGSRADDTPVKQSRVTLSPEVEKKLAEQEGAERRSERKKYEKNPGRFNRGSDRKSRITDAHLEARDRIADHLESQVDEKSNPSSRATIEQGPLPGTTLVTFPSPAGEMGIEVNAVFDESPDMPSTSKPSKLSSVQVMKIEDGGRVGKDGRIRVGDLIVAIDGKSVDQMSIIRARTSISELANLNRPVTLVINRSLDSFLDQESAKPIQSALQQANTQYIGHTTVVELVKSAKGFGFTVTGRQTAKNESLFYIGTVKPYGVALGHLKSGDRLLEINGVSTGQFTQSEIVDKLKETMVGEKIKFLVSRVSQTNNATMNSSMSSENKENEGTPKVEEEKKSEIPPPPQKLPLPALMTPSVPKETPTISPSSHQRFEIVIPFINGSSSAGLGVSLKARVSKKSNGSKVDCGIFIKNVMHGGAAFKEGGLRVDDRIIGVEDINFESLNNIEAQAALSKKLKEVSMVRSSVTLVILRDNDYLPGHITRDLSRITVDASSPSPSSRMSSHTAPDSLLQSPHPRGTSSSGADSSHSRQSSSSSAPAPVRAPTERDSIVSDSTRHDESELPDNDPFNREAPGRKSLSEKRGLGAAADPQHIKLFQEIKHQRQNSAPTSSTQKRSKSQPRSLSQRNHRSPMKLVDLPTALAQAAAADQQLDDSDMLNRRSQSMESINRPVESILRGTGQIHSASKVQFATKPGDQQHPFPPGAALLRLKNEESRSRDKSRRKSMGNPFSAMRNFFGFGSKSRDASPEKSVELRSVERPKSIGDERKEPVPPPPPPHGARRGSGGNVFVDYGEPYGLIPQYPHNTTSGYESYADSELYDRYAAHRYYPRGGLDEDDYIFRQQSGSSIGPSSYVNYGLPASHAYHVDARVPSKASGSVSKTAMGRVYPADYPDDESNYQHVAQGSRRQKDSAGRGADNYHHMFNSWFAYTGGGAVGAAPVIKSAYGSSPVRIAAASAIERGESFVVESGGSASAAPIDRRGRSTSGGAIAPGPSGFHSTKEKYADARYGKFNAQRRLPPTSAVLKDTKRVEDPARRVNTAVETRDRLIVFPSTRFPIAASSMRVSSAAKPLSNSVNLRSVPNNKVYDSSANDRISLRARKKLHREAVSRSEFFLPSYSNENIKLFNSLLPPSTSSIMKTTPSPITNDSVPSTRKL</sequence>
<proteinExistence type="inferred from homology"/>
<keyword evidence="2" id="KW-0132">Cell division</keyword>
<dbReference type="FunFam" id="2.30.42.10:FF:000272">
    <property type="entry name" value="Partitioning defective protein 3"/>
    <property type="match status" value="1"/>
</dbReference>
<feature type="compositionally biased region" description="Low complexity" evidence="5">
    <location>
        <begin position="850"/>
        <end position="866"/>
    </location>
</feature>
<dbReference type="Proteomes" id="UP000827892">
    <property type="component" value="Chromosome III"/>
</dbReference>
<feature type="compositionally biased region" description="Basic and acidic residues" evidence="5">
    <location>
        <begin position="1071"/>
        <end position="1099"/>
    </location>
</feature>
<gene>
    <name evidence="7" type="ORF">L3Y34_000733</name>
</gene>
<dbReference type="EMBL" id="CP090893">
    <property type="protein sequence ID" value="ULT99637.1"/>
    <property type="molecule type" value="Genomic_DNA"/>
</dbReference>
<feature type="region of interest" description="Disordered" evidence="5">
    <location>
        <begin position="304"/>
        <end position="390"/>
    </location>
</feature>
<name>A0AAE9DA33_CAEBR</name>
<feature type="region of interest" description="Disordered" evidence="5">
    <location>
        <begin position="1301"/>
        <end position="1325"/>
    </location>
</feature>
<feature type="compositionally biased region" description="Polar residues" evidence="5">
    <location>
        <begin position="934"/>
        <end position="955"/>
    </location>
</feature>
<feature type="region of interest" description="Disordered" evidence="5">
    <location>
        <begin position="1221"/>
        <end position="1244"/>
    </location>
</feature>
<feature type="region of interest" description="Disordered" evidence="5">
    <location>
        <begin position="642"/>
        <end position="682"/>
    </location>
</feature>
<accession>A0AAE9DA33</accession>
<feature type="domain" description="PDZ" evidence="6">
    <location>
        <begin position="555"/>
        <end position="625"/>
    </location>
</feature>
<feature type="domain" description="PDZ" evidence="6">
    <location>
        <begin position="706"/>
        <end position="791"/>
    </location>
</feature>
<dbReference type="Pfam" id="PF12053">
    <property type="entry name" value="Par3_HAL_N_term"/>
    <property type="match status" value="1"/>
</dbReference>
<feature type="region of interest" description="Disordered" evidence="5">
    <location>
        <begin position="404"/>
        <end position="427"/>
    </location>
</feature>
<feature type="region of interest" description="Disordered" evidence="5">
    <location>
        <begin position="267"/>
        <end position="291"/>
    </location>
</feature>
<feature type="region of interest" description="Disordered" evidence="5">
    <location>
        <begin position="1465"/>
        <end position="1484"/>
    </location>
</feature>
<keyword evidence="3" id="KW-0677">Repeat</keyword>
<dbReference type="InterPro" id="IPR001478">
    <property type="entry name" value="PDZ"/>
</dbReference>
<evidence type="ECO:0000313" key="8">
    <source>
        <dbReference type="Proteomes" id="UP000827892"/>
    </source>
</evidence>
<dbReference type="Pfam" id="PF00595">
    <property type="entry name" value="PDZ"/>
    <property type="match status" value="3"/>
</dbReference>
<organism evidence="7 8">
    <name type="scientific">Caenorhabditis briggsae</name>
    <dbReference type="NCBI Taxonomy" id="6238"/>
    <lineage>
        <taxon>Eukaryota</taxon>
        <taxon>Metazoa</taxon>
        <taxon>Ecdysozoa</taxon>
        <taxon>Nematoda</taxon>
        <taxon>Chromadorea</taxon>
        <taxon>Rhabditida</taxon>
        <taxon>Rhabditina</taxon>
        <taxon>Rhabditomorpha</taxon>
        <taxon>Rhabditoidea</taxon>
        <taxon>Rhabditidae</taxon>
        <taxon>Peloderinae</taxon>
        <taxon>Caenorhabditis</taxon>
    </lineage>
</organism>
<evidence type="ECO:0000259" key="6">
    <source>
        <dbReference type="PROSITE" id="PS50106"/>
    </source>
</evidence>
<evidence type="ECO:0000256" key="4">
    <source>
        <dbReference type="ARBA" id="ARBA00023306"/>
    </source>
</evidence>
<evidence type="ECO:0000256" key="3">
    <source>
        <dbReference type="ARBA" id="ARBA00022737"/>
    </source>
</evidence>
<feature type="compositionally biased region" description="Basic and acidic residues" evidence="5">
    <location>
        <begin position="653"/>
        <end position="670"/>
    </location>
</feature>
<feature type="compositionally biased region" description="Basic and acidic residues" evidence="5">
    <location>
        <begin position="897"/>
        <end position="913"/>
    </location>
</feature>
<feature type="domain" description="PDZ" evidence="6">
    <location>
        <begin position="428"/>
        <end position="526"/>
    </location>
</feature>